<sequence>MEPRHPELHVITSGRQSLDEVLRVAEAAFLSGMDCLHIREKQRTARECMEWVEALARVMPRERILVNDRVDVAAAAGCRGAHLAYHSLTPTEARRVLKPGQRIGRSVHSLDEARQAAAEGADYLLYGHVFPSTSKPGLAPRGTDELREIAAQVRIPVIGIGGVTPENAGQVLAAGCAGVAVLSGITAASDPAAAARAYREALDRWKESQV</sequence>
<dbReference type="PANTHER" id="PTHR20857:SF22">
    <property type="entry name" value="THIAZOLE TAUTOMERASE"/>
    <property type="match status" value="1"/>
</dbReference>
<keyword evidence="3 9" id="KW-0479">Metal-binding</keyword>
<dbReference type="InterPro" id="IPR013785">
    <property type="entry name" value="Aldolase_TIM"/>
</dbReference>
<dbReference type="GO" id="GO:0009229">
    <property type="term" value="P:thiamine diphosphate biosynthetic process"/>
    <property type="evidence" value="ECO:0007669"/>
    <property type="project" value="UniProtKB-UniRule"/>
</dbReference>
<comment type="catalytic activity">
    <reaction evidence="6 9 10">
        <text>4-methyl-5-(2-phosphooxyethyl)-thiazole + 4-amino-2-methyl-5-(diphosphooxymethyl)pyrimidine + H(+) = thiamine phosphate + diphosphate</text>
        <dbReference type="Rhea" id="RHEA:22328"/>
        <dbReference type="ChEBI" id="CHEBI:15378"/>
        <dbReference type="ChEBI" id="CHEBI:33019"/>
        <dbReference type="ChEBI" id="CHEBI:37575"/>
        <dbReference type="ChEBI" id="CHEBI:57841"/>
        <dbReference type="ChEBI" id="CHEBI:58296"/>
        <dbReference type="EC" id="2.5.1.3"/>
    </reaction>
</comment>
<name>A0A9X3TNG8_9BACL</name>
<keyword evidence="2 9" id="KW-0808">Transferase</keyword>
<evidence type="ECO:0000259" key="12">
    <source>
        <dbReference type="Pfam" id="PF02581"/>
    </source>
</evidence>
<evidence type="ECO:0000313" key="14">
    <source>
        <dbReference type="Proteomes" id="UP001151071"/>
    </source>
</evidence>
<comment type="cofactor">
    <cofactor evidence="9">
        <name>Mg(2+)</name>
        <dbReference type="ChEBI" id="CHEBI:18420"/>
    </cofactor>
    <text evidence="9">Binds 1 Mg(2+) ion per subunit.</text>
</comment>
<comment type="pathway">
    <text evidence="1 9 11">Cofactor biosynthesis; thiamine diphosphate biosynthesis; thiamine phosphate from 4-amino-2-methyl-5-diphosphomethylpyrimidine and 4-methyl-5-(2-phosphoethyl)-thiazole: step 1/1.</text>
</comment>
<dbReference type="Proteomes" id="UP001151071">
    <property type="component" value="Unassembled WGS sequence"/>
</dbReference>
<dbReference type="NCBIfam" id="TIGR00693">
    <property type="entry name" value="thiE"/>
    <property type="match status" value="1"/>
</dbReference>
<keyword evidence="4 9" id="KW-0460">Magnesium</keyword>
<dbReference type="RefSeq" id="WP_029099131.1">
    <property type="nucleotide sequence ID" value="NZ_JAPYYP010000002.1"/>
</dbReference>
<comment type="catalytic activity">
    <reaction evidence="8 9 10">
        <text>2-[(2R,5Z)-2-carboxy-4-methylthiazol-5(2H)-ylidene]ethyl phosphate + 4-amino-2-methyl-5-(diphosphooxymethyl)pyrimidine + 2 H(+) = thiamine phosphate + CO2 + diphosphate</text>
        <dbReference type="Rhea" id="RHEA:47844"/>
        <dbReference type="ChEBI" id="CHEBI:15378"/>
        <dbReference type="ChEBI" id="CHEBI:16526"/>
        <dbReference type="ChEBI" id="CHEBI:33019"/>
        <dbReference type="ChEBI" id="CHEBI:37575"/>
        <dbReference type="ChEBI" id="CHEBI:57841"/>
        <dbReference type="ChEBI" id="CHEBI:62899"/>
        <dbReference type="EC" id="2.5.1.3"/>
    </reaction>
</comment>
<dbReference type="CDD" id="cd00564">
    <property type="entry name" value="TMP_TenI"/>
    <property type="match status" value="1"/>
</dbReference>
<evidence type="ECO:0000256" key="2">
    <source>
        <dbReference type="ARBA" id="ARBA00022679"/>
    </source>
</evidence>
<dbReference type="PANTHER" id="PTHR20857">
    <property type="entry name" value="THIAMINE-PHOSPHATE PYROPHOSPHORYLASE"/>
    <property type="match status" value="1"/>
</dbReference>
<feature type="binding site" evidence="9">
    <location>
        <position position="162"/>
    </location>
    <ligand>
        <name>2-[(2R,5Z)-2-carboxy-4-methylthiazol-5(2H)-ylidene]ethyl phosphate</name>
        <dbReference type="ChEBI" id="CHEBI:62899"/>
    </ligand>
</feature>
<keyword evidence="14" id="KW-1185">Reference proteome</keyword>
<gene>
    <name evidence="9 13" type="primary">thiE</name>
    <name evidence="13" type="ORF">O3V59_02330</name>
</gene>
<dbReference type="EC" id="2.5.1.3" evidence="9"/>
<dbReference type="InterPro" id="IPR036206">
    <property type="entry name" value="ThiamineP_synth_sf"/>
</dbReference>
<organism evidence="13 14">
    <name type="scientific">Brevibacillus thermoruber</name>
    <dbReference type="NCBI Taxonomy" id="33942"/>
    <lineage>
        <taxon>Bacteria</taxon>
        <taxon>Bacillati</taxon>
        <taxon>Bacillota</taxon>
        <taxon>Bacilli</taxon>
        <taxon>Bacillales</taxon>
        <taxon>Paenibacillaceae</taxon>
        <taxon>Brevibacillus</taxon>
    </lineage>
</organism>
<evidence type="ECO:0000256" key="5">
    <source>
        <dbReference type="ARBA" id="ARBA00022977"/>
    </source>
</evidence>
<keyword evidence="5 9" id="KW-0784">Thiamine biosynthesis</keyword>
<evidence type="ECO:0000256" key="8">
    <source>
        <dbReference type="ARBA" id="ARBA00047883"/>
    </source>
</evidence>
<dbReference type="EMBL" id="JAPYYP010000002">
    <property type="protein sequence ID" value="MDA5107183.1"/>
    <property type="molecule type" value="Genomic_DNA"/>
</dbReference>
<feature type="domain" description="Thiamine phosphate synthase/TenI" evidence="12">
    <location>
        <begin position="9"/>
        <end position="185"/>
    </location>
</feature>
<evidence type="ECO:0000256" key="1">
    <source>
        <dbReference type="ARBA" id="ARBA00005165"/>
    </source>
</evidence>
<feature type="binding site" evidence="9">
    <location>
        <begin position="132"/>
        <end position="134"/>
    </location>
    <ligand>
        <name>2-[(2R,5Z)-2-carboxy-4-methylthiazol-5(2H)-ylidene]ethyl phosphate</name>
        <dbReference type="ChEBI" id="CHEBI:62899"/>
    </ligand>
</feature>
<proteinExistence type="inferred from homology"/>
<evidence type="ECO:0000256" key="10">
    <source>
        <dbReference type="RuleBase" id="RU003826"/>
    </source>
</evidence>
<protein>
    <recommendedName>
        <fullName evidence="9">Thiamine-phosphate synthase</fullName>
        <shortName evidence="9">TP synthase</shortName>
        <shortName evidence="9">TPS</shortName>
        <ecNumber evidence="9">2.5.1.3</ecNumber>
    </recommendedName>
    <alternativeName>
        <fullName evidence="9">Thiamine-phosphate pyrophosphorylase</fullName>
        <shortName evidence="9">TMP pyrophosphorylase</shortName>
        <shortName evidence="9">TMP-PPase</shortName>
    </alternativeName>
</protein>
<feature type="binding site" evidence="9">
    <location>
        <position position="68"/>
    </location>
    <ligand>
        <name>Mg(2+)</name>
        <dbReference type="ChEBI" id="CHEBI:18420"/>
    </ligand>
</feature>
<comment type="similarity">
    <text evidence="9 10">Belongs to the thiamine-phosphate synthase family.</text>
</comment>
<comment type="caution">
    <text evidence="9">Lacks conserved residue(s) required for the propagation of feature annotation.</text>
</comment>
<feature type="binding site" evidence="9">
    <location>
        <position position="135"/>
    </location>
    <ligand>
        <name>4-amino-2-methyl-5-(diphosphooxymethyl)pyrimidine</name>
        <dbReference type="ChEBI" id="CHEBI:57841"/>
    </ligand>
</feature>
<dbReference type="GO" id="GO:0009228">
    <property type="term" value="P:thiamine biosynthetic process"/>
    <property type="evidence" value="ECO:0007669"/>
    <property type="project" value="UniProtKB-KW"/>
</dbReference>
<reference evidence="13" key="1">
    <citation type="submission" date="2022-12" db="EMBL/GenBank/DDBJ databases">
        <title>Draft genome sequence of the thermophilic strain Brevibacillus thermoruber HT42, isolated from Los Humeros, Puebla, Mexico, with biotechnological potential.</title>
        <authorList>
            <person name="Lara Sanchez J."/>
            <person name="Solis Palacios R."/>
            <person name="Bustos Baena A.S."/>
            <person name="Ruz Baez A.E."/>
            <person name="Espinosa Luna G."/>
            <person name="Oliart Ros R.M."/>
        </authorList>
    </citation>
    <scope>NUCLEOTIDE SEQUENCE</scope>
    <source>
        <strain evidence="13">HT42</strain>
    </source>
</reference>
<dbReference type="AlphaFoldDB" id="A0A9X3TNG8"/>
<feature type="binding site" evidence="9">
    <location>
        <begin position="182"/>
        <end position="183"/>
    </location>
    <ligand>
        <name>2-[(2R,5Z)-2-carboxy-4-methylthiazol-5(2H)-ylidene]ethyl phosphate</name>
        <dbReference type="ChEBI" id="CHEBI:62899"/>
    </ligand>
</feature>
<comment type="function">
    <text evidence="9">Condenses 4-methyl-5-(beta-hydroxyethyl)thiazole monophosphate (THZ-P) and 2-methyl-4-amino-5-hydroxymethyl pyrimidine pyrophosphate (HMP-PP) to form thiamine monophosphate (TMP).</text>
</comment>
<dbReference type="InterPro" id="IPR034291">
    <property type="entry name" value="TMP_synthase"/>
</dbReference>
<feature type="binding site" evidence="9">
    <location>
        <position position="67"/>
    </location>
    <ligand>
        <name>4-amino-2-methyl-5-(diphosphooxymethyl)pyrimidine</name>
        <dbReference type="ChEBI" id="CHEBI:57841"/>
    </ligand>
</feature>
<evidence type="ECO:0000256" key="11">
    <source>
        <dbReference type="RuleBase" id="RU004253"/>
    </source>
</evidence>
<dbReference type="GO" id="GO:0004789">
    <property type="term" value="F:thiamine-phosphate diphosphorylase activity"/>
    <property type="evidence" value="ECO:0007669"/>
    <property type="project" value="UniProtKB-UniRule"/>
</dbReference>
<evidence type="ECO:0000256" key="3">
    <source>
        <dbReference type="ARBA" id="ARBA00022723"/>
    </source>
</evidence>
<dbReference type="SUPFAM" id="SSF51391">
    <property type="entry name" value="Thiamin phosphate synthase"/>
    <property type="match status" value="1"/>
</dbReference>
<comment type="catalytic activity">
    <reaction evidence="7 9 10">
        <text>2-(2-carboxy-4-methylthiazol-5-yl)ethyl phosphate + 4-amino-2-methyl-5-(diphosphooxymethyl)pyrimidine + 2 H(+) = thiamine phosphate + CO2 + diphosphate</text>
        <dbReference type="Rhea" id="RHEA:47848"/>
        <dbReference type="ChEBI" id="CHEBI:15378"/>
        <dbReference type="ChEBI" id="CHEBI:16526"/>
        <dbReference type="ChEBI" id="CHEBI:33019"/>
        <dbReference type="ChEBI" id="CHEBI:37575"/>
        <dbReference type="ChEBI" id="CHEBI:57841"/>
        <dbReference type="ChEBI" id="CHEBI:62890"/>
        <dbReference type="EC" id="2.5.1.3"/>
    </reaction>
</comment>
<evidence type="ECO:0000256" key="9">
    <source>
        <dbReference type="HAMAP-Rule" id="MF_00097"/>
    </source>
</evidence>
<dbReference type="InterPro" id="IPR022998">
    <property type="entry name" value="ThiamineP_synth_TenI"/>
</dbReference>
<dbReference type="Pfam" id="PF02581">
    <property type="entry name" value="TMP-TENI"/>
    <property type="match status" value="1"/>
</dbReference>
<evidence type="ECO:0000313" key="13">
    <source>
        <dbReference type="EMBL" id="MDA5107183.1"/>
    </source>
</evidence>
<comment type="caution">
    <text evidence="13">The sequence shown here is derived from an EMBL/GenBank/DDBJ whole genome shotgun (WGS) entry which is preliminary data.</text>
</comment>
<evidence type="ECO:0000256" key="7">
    <source>
        <dbReference type="ARBA" id="ARBA00047851"/>
    </source>
</evidence>
<dbReference type="HAMAP" id="MF_00097">
    <property type="entry name" value="TMP_synthase"/>
    <property type="match status" value="1"/>
</dbReference>
<dbReference type="Gene3D" id="3.20.20.70">
    <property type="entry name" value="Aldolase class I"/>
    <property type="match status" value="1"/>
</dbReference>
<dbReference type="GO" id="GO:0005737">
    <property type="term" value="C:cytoplasm"/>
    <property type="evidence" value="ECO:0007669"/>
    <property type="project" value="TreeGrafter"/>
</dbReference>
<evidence type="ECO:0000256" key="6">
    <source>
        <dbReference type="ARBA" id="ARBA00047334"/>
    </source>
</evidence>
<dbReference type="GO" id="GO:0000287">
    <property type="term" value="F:magnesium ion binding"/>
    <property type="evidence" value="ECO:0007669"/>
    <property type="project" value="UniProtKB-UniRule"/>
</dbReference>
<accession>A0A9X3TNG8</accession>
<feature type="binding site" evidence="9">
    <location>
        <position position="106"/>
    </location>
    <ligand>
        <name>4-amino-2-methyl-5-(diphosphooxymethyl)pyrimidine</name>
        <dbReference type="ChEBI" id="CHEBI:57841"/>
    </ligand>
</feature>
<evidence type="ECO:0000256" key="4">
    <source>
        <dbReference type="ARBA" id="ARBA00022842"/>
    </source>
</evidence>